<protein>
    <recommendedName>
        <fullName evidence="3">Tetratricopeptide repeat protein</fullName>
    </recommendedName>
</protein>
<dbReference type="Gene3D" id="1.25.40.10">
    <property type="entry name" value="Tetratricopeptide repeat domain"/>
    <property type="match status" value="1"/>
</dbReference>
<keyword evidence="2" id="KW-1185">Reference proteome</keyword>
<sequence>MNQIIKKNMKLIQLNTIVLLLFVSFTSFAQSEKYQLAMGKGLQLLQSAKSPDEFAAAANHFERIARAENTQWMPSYYASYCNLIAGITGKKENMDPLLDKALDQIAKADSLSAGNSEIYTVRGYIEFMKMSIDPMNRMSFMKSAAASLDKAIALNPENPRPYLVKGQNIFYTPAAFGGGKEAAKPLLEKAATKFSTFKPDSSMAPNWGKERNNELLAQCK</sequence>
<gene>
    <name evidence="1" type="ORF">DDR33_00575</name>
</gene>
<dbReference type="RefSeq" id="WP_109413816.1">
    <property type="nucleotide sequence ID" value="NZ_QEAS01000001.1"/>
</dbReference>
<evidence type="ECO:0000313" key="1">
    <source>
        <dbReference type="EMBL" id="PWG82397.1"/>
    </source>
</evidence>
<comment type="caution">
    <text evidence="1">The sequence shown here is derived from an EMBL/GenBank/DDBJ whole genome shotgun (WGS) entry which is preliminary data.</text>
</comment>
<accession>A0A2U2PLX0</accession>
<evidence type="ECO:0000313" key="2">
    <source>
        <dbReference type="Proteomes" id="UP000245647"/>
    </source>
</evidence>
<organism evidence="1 2">
    <name type="scientific">Pararcticibacter amylolyticus</name>
    <dbReference type="NCBI Taxonomy" id="2173175"/>
    <lineage>
        <taxon>Bacteria</taxon>
        <taxon>Pseudomonadati</taxon>
        <taxon>Bacteroidota</taxon>
        <taxon>Sphingobacteriia</taxon>
        <taxon>Sphingobacteriales</taxon>
        <taxon>Sphingobacteriaceae</taxon>
        <taxon>Pararcticibacter</taxon>
    </lineage>
</organism>
<dbReference type="EMBL" id="QEAS01000001">
    <property type="protein sequence ID" value="PWG82397.1"/>
    <property type="molecule type" value="Genomic_DNA"/>
</dbReference>
<reference evidence="1 2" key="1">
    <citation type="submission" date="2018-04" db="EMBL/GenBank/DDBJ databases">
        <title>Pedobacter chongqingensis sp. nov., isolated from a rottenly hemp rope.</title>
        <authorList>
            <person name="Cai Y."/>
        </authorList>
    </citation>
    <scope>NUCLEOTIDE SEQUENCE [LARGE SCALE GENOMIC DNA]</scope>
    <source>
        <strain evidence="1 2">FJ4-8</strain>
    </source>
</reference>
<dbReference type="AlphaFoldDB" id="A0A2U2PLX0"/>
<dbReference type="InterPro" id="IPR011990">
    <property type="entry name" value="TPR-like_helical_dom_sf"/>
</dbReference>
<dbReference type="OrthoDB" id="1150971at2"/>
<dbReference type="Proteomes" id="UP000245647">
    <property type="component" value="Unassembled WGS sequence"/>
</dbReference>
<proteinExistence type="predicted"/>
<dbReference type="SUPFAM" id="SSF48452">
    <property type="entry name" value="TPR-like"/>
    <property type="match status" value="1"/>
</dbReference>
<name>A0A2U2PLX0_9SPHI</name>
<evidence type="ECO:0008006" key="3">
    <source>
        <dbReference type="Google" id="ProtNLM"/>
    </source>
</evidence>